<sequence>MSTLTAHFDLPRDLQAPGWARRAVTALLLSWGLHEPDWSADVSAVVSELVTNAIRHGGGSIALDLEAHDRDVVVSVSDGSPALPRPREPDETGGLGLVLIESLTVRWYVQAHHGGKRVRAQLPPCPSGGDADAVSARSPEPA</sequence>
<evidence type="ECO:0000259" key="3">
    <source>
        <dbReference type="Pfam" id="PF13581"/>
    </source>
</evidence>
<evidence type="ECO:0000313" key="5">
    <source>
        <dbReference type="Proteomes" id="UP000598146"/>
    </source>
</evidence>
<feature type="region of interest" description="Disordered" evidence="2">
    <location>
        <begin position="118"/>
        <end position="142"/>
    </location>
</feature>
<name>A0A931FZF2_9ACTN</name>
<evidence type="ECO:0000256" key="2">
    <source>
        <dbReference type="SAM" id="MobiDB-lite"/>
    </source>
</evidence>
<feature type="domain" description="Histidine kinase/HSP90-like ATPase" evidence="3">
    <location>
        <begin position="20"/>
        <end position="121"/>
    </location>
</feature>
<dbReference type="PANTHER" id="PTHR35526:SF3">
    <property type="entry name" value="ANTI-SIGMA-F FACTOR RSBW"/>
    <property type="match status" value="1"/>
</dbReference>
<organism evidence="4 5">
    <name type="scientific">Actinoplanes aureus</name>
    <dbReference type="NCBI Taxonomy" id="2792083"/>
    <lineage>
        <taxon>Bacteria</taxon>
        <taxon>Bacillati</taxon>
        <taxon>Actinomycetota</taxon>
        <taxon>Actinomycetes</taxon>
        <taxon>Micromonosporales</taxon>
        <taxon>Micromonosporaceae</taxon>
        <taxon>Actinoplanes</taxon>
    </lineage>
</organism>
<keyword evidence="1" id="KW-0418">Kinase</keyword>
<dbReference type="Pfam" id="PF13581">
    <property type="entry name" value="HATPase_c_2"/>
    <property type="match status" value="1"/>
</dbReference>
<dbReference type="Proteomes" id="UP000598146">
    <property type="component" value="Unassembled WGS sequence"/>
</dbReference>
<accession>A0A931FZF2</accession>
<dbReference type="Gene3D" id="3.30.565.10">
    <property type="entry name" value="Histidine kinase-like ATPase, C-terminal domain"/>
    <property type="match status" value="1"/>
</dbReference>
<evidence type="ECO:0000313" key="4">
    <source>
        <dbReference type="EMBL" id="MBG0564702.1"/>
    </source>
</evidence>
<dbReference type="AlphaFoldDB" id="A0A931FZF2"/>
<dbReference type="EMBL" id="JADQTO010000012">
    <property type="protein sequence ID" value="MBG0564702.1"/>
    <property type="molecule type" value="Genomic_DNA"/>
</dbReference>
<gene>
    <name evidence="4" type="ORF">I4J89_24955</name>
</gene>
<keyword evidence="4" id="KW-0067">ATP-binding</keyword>
<dbReference type="SUPFAM" id="SSF55874">
    <property type="entry name" value="ATPase domain of HSP90 chaperone/DNA topoisomerase II/histidine kinase"/>
    <property type="match status" value="1"/>
</dbReference>
<dbReference type="RefSeq" id="WP_196416486.1">
    <property type="nucleotide sequence ID" value="NZ_JADQTO010000012.1"/>
</dbReference>
<reference evidence="4" key="1">
    <citation type="submission" date="2020-11" db="EMBL/GenBank/DDBJ databases">
        <title>Isolation and identification of active actinomycetes.</title>
        <authorList>
            <person name="Sun X."/>
        </authorList>
    </citation>
    <scope>NUCLEOTIDE SEQUENCE</scope>
    <source>
        <strain evidence="4">NEAU-A11</strain>
    </source>
</reference>
<proteinExistence type="predicted"/>
<dbReference type="GO" id="GO:0004674">
    <property type="term" value="F:protein serine/threonine kinase activity"/>
    <property type="evidence" value="ECO:0007669"/>
    <property type="project" value="UniProtKB-KW"/>
</dbReference>
<comment type="caution">
    <text evidence="4">The sequence shown here is derived from an EMBL/GenBank/DDBJ whole genome shotgun (WGS) entry which is preliminary data.</text>
</comment>
<protein>
    <submittedName>
        <fullName evidence="4">ATP-binding protein</fullName>
    </submittedName>
</protein>
<keyword evidence="1" id="KW-0723">Serine/threonine-protein kinase</keyword>
<dbReference type="InterPro" id="IPR050267">
    <property type="entry name" value="Anti-sigma-factor_SerPK"/>
</dbReference>
<keyword evidence="4" id="KW-0547">Nucleotide-binding</keyword>
<dbReference type="PANTHER" id="PTHR35526">
    <property type="entry name" value="ANTI-SIGMA-F FACTOR RSBW-RELATED"/>
    <property type="match status" value="1"/>
</dbReference>
<evidence type="ECO:0000256" key="1">
    <source>
        <dbReference type="ARBA" id="ARBA00022527"/>
    </source>
</evidence>
<dbReference type="GO" id="GO:0005524">
    <property type="term" value="F:ATP binding"/>
    <property type="evidence" value="ECO:0007669"/>
    <property type="project" value="UniProtKB-KW"/>
</dbReference>
<dbReference type="InterPro" id="IPR036890">
    <property type="entry name" value="HATPase_C_sf"/>
</dbReference>
<keyword evidence="1" id="KW-0808">Transferase</keyword>
<dbReference type="InterPro" id="IPR003594">
    <property type="entry name" value="HATPase_dom"/>
</dbReference>
<keyword evidence="5" id="KW-1185">Reference proteome</keyword>
<dbReference type="CDD" id="cd16936">
    <property type="entry name" value="HATPase_RsbW-like"/>
    <property type="match status" value="1"/>
</dbReference>